<accession>A0A078M980</accession>
<evidence type="ECO:0000313" key="3">
    <source>
        <dbReference type="Proteomes" id="UP000044136"/>
    </source>
</evidence>
<reference evidence="2 3" key="1">
    <citation type="submission" date="2014-07" db="EMBL/GenBank/DDBJ databases">
        <authorList>
            <person name="Urmite Genomes Urmite Genomes"/>
        </authorList>
    </citation>
    <scope>NUCLEOTIDE SEQUENCE [LARGE SCALE GENOMIC DNA]</scope>
    <source>
        <strain evidence="2 3">13MG44_air</strain>
    </source>
</reference>
<dbReference type="Pfam" id="PF00248">
    <property type="entry name" value="Aldo_ket_red"/>
    <property type="match status" value="1"/>
</dbReference>
<dbReference type="InterPro" id="IPR036812">
    <property type="entry name" value="NAD(P)_OxRdtase_dom_sf"/>
</dbReference>
<gene>
    <name evidence="2" type="primary">yhdN_1</name>
    <name evidence="2" type="ORF">BN1048_01561</name>
</gene>
<dbReference type="HOGENOM" id="CLU_023205_2_0_9"/>
<evidence type="ECO:0000313" key="2">
    <source>
        <dbReference type="EMBL" id="CEA01987.1"/>
    </source>
</evidence>
<dbReference type="Proteomes" id="UP000044136">
    <property type="component" value="Unassembled WGS sequence"/>
</dbReference>
<organism evidence="2 3">
    <name type="scientific">Jeotgalicoccus saudimassiliensis</name>
    <dbReference type="NCBI Taxonomy" id="1461582"/>
    <lineage>
        <taxon>Bacteria</taxon>
        <taxon>Bacillati</taxon>
        <taxon>Bacillota</taxon>
        <taxon>Bacilli</taxon>
        <taxon>Bacillales</taxon>
        <taxon>Staphylococcaceae</taxon>
        <taxon>Jeotgalicoccus</taxon>
    </lineage>
</organism>
<dbReference type="InterPro" id="IPR050523">
    <property type="entry name" value="AKR_Detox_Biosynth"/>
</dbReference>
<protein>
    <submittedName>
        <fullName evidence="2">General stress protein 69</fullName>
    </submittedName>
</protein>
<dbReference type="InterPro" id="IPR023210">
    <property type="entry name" value="NADP_OxRdtase_dom"/>
</dbReference>
<feature type="domain" description="NADP-dependent oxidoreductase" evidence="1">
    <location>
        <begin position="25"/>
        <end position="316"/>
    </location>
</feature>
<dbReference type="EMBL" id="CCSE01000001">
    <property type="protein sequence ID" value="CEA01987.1"/>
    <property type="molecule type" value="Genomic_DNA"/>
</dbReference>
<dbReference type="AlphaFoldDB" id="A0A078M980"/>
<dbReference type="STRING" id="1461582.BN1048_01561"/>
<dbReference type="InterPro" id="IPR020471">
    <property type="entry name" value="AKR"/>
</dbReference>
<keyword evidence="3" id="KW-1185">Reference proteome</keyword>
<dbReference type="eggNOG" id="COG0667">
    <property type="taxonomic scope" value="Bacteria"/>
</dbReference>
<dbReference type="PRINTS" id="PR00069">
    <property type="entry name" value="ALDKETRDTASE"/>
</dbReference>
<dbReference type="Gene3D" id="3.20.20.100">
    <property type="entry name" value="NADP-dependent oxidoreductase domain"/>
    <property type="match status" value="1"/>
</dbReference>
<sequence>MDYKLLGNSGLNISKYSLGTIPFSGTNGFEGAADMGQETANHFVDYALDHGINHFDTANLYAKGDAEIVLGKALGNKRKDMTIASKTGVQIQGGPNDGGATRINIESTIDKTLERLGTNYLDLYYVHMWDGRVPVSETVQVMNDLIKKGKIRYWGVSNYSGWSLAKTHTFAVENNLIPPAAHQIYYTPESREAEYELLPAGTELGIGNTIWSPLGEGMLNGKITRNQKAQPGTRQGNGWAEPYLKDKEFFYNLVEMLQDIASKHNATVPQVVLAWLRDRPNVDSVIIAARNKEQLYENVASYTLQLSDDDVSQITDFTALEPIYPHWHRAMNTMDMASESEKVYLEAYNKTMTQKDQEI</sequence>
<evidence type="ECO:0000259" key="1">
    <source>
        <dbReference type="Pfam" id="PF00248"/>
    </source>
</evidence>
<name>A0A078M980_9STAP</name>
<dbReference type="RefSeq" id="WP_035810021.1">
    <property type="nucleotide sequence ID" value="NZ_CCSE01000001.1"/>
</dbReference>
<dbReference type="GO" id="GO:0016491">
    <property type="term" value="F:oxidoreductase activity"/>
    <property type="evidence" value="ECO:0007669"/>
    <property type="project" value="InterPro"/>
</dbReference>
<dbReference type="SUPFAM" id="SSF51430">
    <property type="entry name" value="NAD(P)-linked oxidoreductase"/>
    <property type="match status" value="1"/>
</dbReference>
<dbReference type="PANTHER" id="PTHR43364:SF18">
    <property type="entry name" value="OXIDOREDUCTASE"/>
    <property type="match status" value="1"/>
</dbReference>
<dbReference type="PANTHER" id="PTHR43364">
    <property type="entry name" value="NADH-SPECIFIC METHYLGLYOXAL REDUCTASE-RELATED"/>
    <property type="match status" value="1"/>
</dbReference>
<dbReference type="GO" id="GO:0005829">
    <property type="term" value="C:cytosol"/>
    <property type="evidence" value="ECO:0007669"/>
    <property type="project" value="TreeGrafter"/>
</dbReference>
<dbReference type="OrthoDB" id="9773828at2"/>
<proteinExistence type="predicted"/>